<dbReference type="InterPro" id="IPR005063">
    <property type="entry name" value="Transposase_27"/>
</dbReference>
<gene>
    <name evidence="1" type="ORF">FJW02_11000</name>
</gene>
<comment type="caution">
    <text evidence="1">The sequence shown here is derived from an EMBL/GenBank/DDBJ whole genome shotgun (WGS) entry which is preliminary data.</text>
</comment>
<dbReference type="Pfam" id="PF03400">
    <property type="entry name" value="DDE_Tnp_IS1"/>
    <property type="match status" value="1"/>
</dbReference>
<evidence type="ECO:0000313" key="2">
    <source>
        <dbReference type="Proteomes" id="UP000315469"/>
    </source>
</evidence>
<sequence length="93" mass="11138">MYHARKPEDKIKQITLIAHFALKKHVNVKTFTYRIKRSNFTLRARIKGIIKKITCLLPSFKRPNKKPAIHPKNHYYQPDPYYVISFIISLMRN</sequence>
<keyword evidence="2" id="KW-1185">Reference proteome</keyword>
<organism evidence="1 2">
    <name type="scientific">Pantoea eucalypti</name>
    <dbReference type="NCBI Taxonomy" id="470933"/>
    <lineage>
        <taxon>Bacteria</taxon>
        <taxon>Pseudomonadati</taxon>
        <taxon>Pseudomonadota</taxon>
        <taxon>Gammaproteobacteria</taxon>
        <taxon>Enterobacterales</taxon>
        <taxon>Erwiniaceae</taxon>
        <taxon>Pantoea</taxon>
    </lineage>
</organism>
<dbReference type="EMBL" id="VHJB01000063">
    <property type="protein sequence ID" value="TPV36753.1"/>
    <property type="molecule type" value="Genomic_DNA"/>
</dbReference>
<accession>A0ABY2ZPV8</accession>
<proteinExistence type="predicted"/>
<protein>
    <recommendedName>
        <fullName evidence="3">Transposase</fullName>
    </recommendedName>
</protein>
<evidence type="ECO:0000313" key="1">
    <source>
        <dbReference type="EMBL" id="TPV36753.1"/>
    </source>
</evidence>
<evidence type="ECO:0008006" key="3">
    <source>
        <dbReference type="Google" id="ProtNLM"/>
    </source>
</evidence>
<name>A0ABY2ZPV8_9GAMM</name>
<dbReference type="RefSeq" id="WP_078804315.1">
    <property type="nucleotide sequence ID" value="NZ_CP194016.1"/>
</dbReference>
<reference evidence="1 2" key="1">
    <citation type="submission" date="2019-06" db="EMBL/GenBank/DDBJ databases">
        <title>Taxogenomics and systematics of the genus Pantoea.</title>
        <authorList>
            <person name="Tambong J.T."/>
        </authorList>
    </citation>
    <scope>NUCLEOTIDE SEQUENCE [LARGE SCALE GENOMIC DNA]</scope>
    <source>
        <strain evidence="1 2">LMG 24197</strain>
    </source>
</reference>
<dbReference type="Proteomes" id="UP000315469">
    <property type="component" value="Unassembled WGS sequence"/>
</dbReference>